<keyword evidence="8" id="KW-1185">Reference proteome</keyword>
<evidence type="ECO:0000313" key="7">
    <source>
        <dbReference type="EMBL" id="MQT15083.1"/>
    </source>
</evidence>
<evidence type="ECO:0000256" key="1">
    <source>
        <dbReference type="ARBA" id="ARBA00004196"/>
    </source>
</evidence>
<keyword evidence="4" id="KW-0410">Iron transport</keyword>
<evidence type="ECO:0000256" key="2">
    <source>
        <dbReference type="ARBA" id="ARBA00008814"/>
    </source>
</evidence>
<evidence type="ECO:0000256" key="3">
    <source>
        <dbReference type="ARBA" id="ARBA00022448"/>
    </source>
</evidence>
<dbReference type="GO" id="GO:0030288">
    <property type="term" value="C:outer membrane-bounded periplasmic space"/>
    <property type="evidence" value="ECO:0007669"/>
    <property type="project" value="TreeGrafter"/>
</dbReference>
<evidence type="ECO:0000256" key="4">
    <source>
        <dbReference type="ARBA" id="ARBA00022496"/>
    </source>
</evidence>
<dbReference type="GO" id="GO:1901678">
    <property type="term" value="P:iron coordination entity transport"/>
    <property type="evidence" value="ECO:0007669"/>
    <property type="project" value="UniProtKB-ARBA"/>
</dbReference>
<dbReference type="PRINTS" id="PR01715">
    <property type="entry name" value="FERRIBNDNGPP"/>
</dbReference>
<comment type="caution">
    <text evidence="7">The sequence shown here is derived from an EMBL/GenBank/DDBJ whole genome shotgun (WGS) entry which is preliminary data.</text>
</comment>
<dbReference type="InterPro" id="IPR002491">
    <property type="entry name" value="ABC_transptr_periplasmic_BD"/>
</dbReference>
<keyword evidence="5" id="KW-0732">Signal</keyword>
<name>A0A6A7Y739_9HYPH</name>
<evidence type="ECO:0000259" key="6">
    <source>
        <dbReference type="PROSITE" id="PS50983"/>
    </source>
</evidence>
<evidence type="ECO:0000256" key="5">
    <source>
        <dbReference type="ARBA" id="ARBA00022729"/>
    </source>
</evidence>
<dbReference type="PANTHER" id="PTHR30532">
    <property type="entry name" value="IRON III DICITRATE-BINDING PERIPLASMIC PROTEIN"/>
    <property type="match status" value="1"/>
</dbReference>
<accession>A0A6A7Y739</accession>
<dbReference type="Pfam" id="PF01497">
    <property type="entry name" value="Peripla_BP_2"/>
    <property type="match status" value="1"/>
</dbReference>
<dbReference type="PROSITE" id="PS50983">
    <property type="entry name" value="FE_B12_PBP"/>
    <property type="match status" value="1"/>
</dbReference>
<evidence type="ECO:0000313" key="8">
    <source>
        <dbReference type="Proteomes" id="UP000332515"/>
    </source>
</evidence>
<keyword evidence="4" id="KW-0406">Ion transport</keyword>
<comment type="similarity">
    <text evidence="2">Belongs to the bacterial solute-binding protein 8 family.</text>
</comment>
<keyword evidence="3" id="KW-0813">Transport</keyword>
<dbReference type="Proteomes" id="UP000332515">
    <property type="component" value="Unassembled WGS sequence"/>
</dbReference>
<sequence>MIELDRRSVLAALAGLGLGPARAAESGRRIAVLDYGLAQTMLALGVAPIAIAEAGEWLKWVGAPPLPAEIVDLGTDREINLEVLAAVKPDLVLSTPYLEQLTALIAPIAPVVSLPIYSDARAPLRLSVEAARRIGAITDRADAAVRLVAEADAKFAVLRSRFAARPQAPLLLVNFVDERHLRVYGGASLYQDVLDRVGLANAWARPTNDWGFATIGLEALADFPEARLIVFEPIGPDIRAVLARGPLWSRLPLVKAGRVSIVPTVLMFGTLPSATRFADILDATLPEAAG</sequence>
<feature type="domain" description="Fe/B12 periplasmic-binding" evidence="6">
    <location>
        <begin position="29"/>
        <end position="289"/>
    </location>
</feature>
<dbReference type="InterPro" id="IPR051313">
    <property type="entry name" value="Bact_iron-sidero_bind"/>
</dbReference>
<reference evidence="7 8" key="1">
    <citation type="submission" date="2019-09" db="EMBL/GenBank/DDBJ databases">
        <title>Segnochrobactrum spirostomi gen. nov., sp. nov., isolated from the ciliate Spirostomum cf. yagiui and description of a novel family, Segnochrobactraceae fam. nov. within the order Rhizobiales of the class Alphaproteobacteria.</title>
        <authorList>
            <person name="Akter S."/>
            <person name="Shazib S.U.A."/>
            <person name="Shin M.K."/>
        </authorList>
    </citation>
    <scope>NUCLEOTIDE SEQUENCE [LARGE SCALE GENOMIC DNA]</scope>
    <source>
        <strain evidence="7 8">Sp-1</strain>
    </source>
</reference>
<proteinExistence type="inferred from homology"/>
<dbReference type="RefSeq" id="WP_153489401.1">
    <property type="nucleotide sequence ID" value="NZ_VWNA01000003.1"/>
</dbReference>
<protein>
    <submittedName>
        <fullName evidence="7">ABC transporter substrate-binding protein</fullName>
    </submittedName>
</protein>
<dbReference type="PANTHER" id="PTHR30532:SF1">
    <property type="entry name" value="IRON(3+)-HYDROXAMATE-BINDING PROTEIN FHUD"/>
    <property type="match status" value="1"/>
</dbReference>
<organism evidence="7 8">
    <name type="scientific">Segnochrobactrum spirostomi</name>
    <dbReference type="NCBI Taxonomy" id="2608987"/>
    <lineage>
        <taxon>Bacteria</taxon>
        <taxon>Pseudomonadati</taxon>
        <taxon>Pseudomonadota</taxon>
        <taxon>Alphaproteobacteria</taxon>
        <taxon>Hyphomicrobiales</taxon>
        <taxon>Segnochrobactraceae</taxon>
        <taxon>Segnochrobactrum</taxon>
    </lineage>
</organism>
<keyword evidence="4" id="KW-0408">Iron</keyword>
<dbReference type="EMBL" id="VWNA01000003">
    <property type="protein sequence ID" value="MQT15083.1"/>
    <property type="molecule type" value="Genomic_DNA"/>
</dbReference>
<gene>
    <name evidence="7" type="ORF">F0357_20975</name>
</gene>
<dbReference type="Gene3D" id="3.40.50.1980">
    <property type="entry name" value="Nitrogenase molybdenum iron protein domain"/>
    <property type="match status" value="2"/>
</dbReference>
<comment type="subcellular location">
    <subcellularLocation>
        <location evidence="1">Cell envelope</location>
    </subcellularLocation>
</comment>
<dbReference type="AlphaFoldDB" id="A0A6A7Y739"/>
<dbReference type="CDD" id="cd01146">
    <property type="entry name" value="FhuD"/>
    <property type="match status" value="1"/>
</dbReference>
<dbReference type="SUPFAM" id="SSF53807">
    <property type="entry name" value="Helical backbone' metal receptor"/>
    <property type="match status" value="1"/>
</dbReference>